<organism evidence="7 8">
    <name type="scientific">Rhizobium multihospitium</name>
    <dbReference type="NCBI Taxonomy" id="410764"/>
    <lineage>
        <taxon>Bacteria</taxon>
        <taxon>Pseudomonadati</taxon>
        <taxon>Pseudomonadota</taxon>
        <taxon>Alphaproteobacteria</taxon>
        <taxon>Hyphomicrobiales</taxon>
        <taxon>Rhizobiaceae</taxon>
        <taxon>Rhizobium/Agrobacterium group</taxon>
        <taxon>Rhizobium</taxon>
    </lineage>
</organism>
<evidence type="ECO:0000313" key="8">
    <source>
        <dbReference type="Proteomes" id="UP000199101"/>
    </source>
</evidence>
<dbReference type="PANTHER" id="PTHR42684:SF3">
    <property type="entry name" value="ADENOSYLMETHIONINE-8-AMINO-7-OXONONANOATE AMINOTRANSFERASE"/>
    <property type="match status" value="1"/>
</dbReference>
<name>A0A1C3X5A7_9HYPH</name>
<keyword evidence="8" id="KW-1185">Reference proteome</keyword>
<dbReference type="EMBL" id="FMAG01000010">
    <property type="protein sequence ID" value="SCB47409.1"/>
    <property type="molecule type" value="Genomic_DNA"/>
</dbReference>
<evidence type="ECO:0000256" key="1">
    <source>
        <dbReference type="ARBA" id="ARBA00001933"/>
    </source>
</evidence>
<dbReference type="SUPFAM" id="SSF53383">
    <property type="entry name" value="PLP-dependent transferases"/>
    <property type="match status" value="1"/>
</dbReference>
<evidence type="ECO:0000256" key="5">
    <source>
        <dbReference type="ARBA" id="ARBA00022898"/>
    </source>
</evidence>
<dbReference type="InterPro" id="IPR005814">
    <property type="entry name" value="Aminotrans_3"/>
</dbReference>
<keyword evidence="3" id="KW-0032">Aminotransferase</keyword>
<keyword evidence="4" id="KW-0808">Transferase</keyword>
<dbReference type="InterPro" id="IPR049704">
    <property type="entry name" value="Aminotrans_3_PPA_site"/>
</dbReference>
<evidence type="ECO:0000256" key="2">
    <source>
        <dbReference type="ARBA" id="ARBA00008954"/>
    </source>
</evidence>
<dbReference type="Gene3D" id="3.40.640.10">
    <property type="entry name" value="Type I PLP-dependent aspartate aminotransferase-like (Major domain)"/>
    <property type="match status" value="1"/>
</dbReference>
<dbReference type="PROSITE" id="PS00600">
    <property type="entry name" value="AA_TRANSFER_CLASS_3"/>
    <property type="match status" value="1"/>
</dbReference>
<dbReference type="InterPro" id="IPR015422">
    <property type="entry name" value="PyrdxlP-dep_Trfase_small"/>
</dbReference>
<dbReference type="PANTHER" id="PTHR42684">
    <property type="entry name" value="ADENOSYLMETHIONINE-8-AMINO-7-OXONONANOATE AMINOTRANSFERASE"/>
    <property type="match status" value="1"/>
</dbReference>
<keyword evidence="5 6" id="KW-0663">Pyridoxal phosphate</keyword>
<evidence type="ECO:0000313" key="7">
    <source>
        <dbReference type="EMBL" id="SCB47409.1"/>
    </source>
</evidence>
<comment type="similarity">
    <text evidence="2 6">Belongs to the class-III pyridoxal-phosphate-dependent aminotransferase family.</text>
</comment>
<keyword evidence="7" id="KW-0670">Pyruvate</keyword>
<dbReference type="NCBIfam" id="NF004767">
    <property type="entry name" value="PRK06105.1"/>
    <property type="match status" value="1"/>
</dbReference>
<dbReference type="AlphaFoldDB" id="A0A1C3X5A7"/>
<dbReference type="STRING" id="410764.GA0061103_0156"/>
<dbReference type="Pfam" id="PF00202">
    <property type="entry name" value="Aminotran_3"/>
    <property type="match status" value="1"/>
</dbReference>
<evidence type="ECO:0000256" key="6">
    <source>
        <dbReference type="RuleBase" id="RU003560"/>
    </source>
</evidence>
<dbReference type="FunFam" id="3.40.640.10:FF:000014">
    <property type="entry name" value="Adenosylmethionine-8-amino-7-oxononanoate aminotransferase, probable"/>
    <property type="match status" value="1"/>
</dbReference>
<protein>
    <submittedName>
        <fullName evidence="7">4-aminobutyrate---pyruvate transaminase</fullName>
    </submittedName>
</protein>
<comment type="cofactor">
    <cofactor evidence="1">
        <name>pyridoxal 5'-phosphate</name>
        <dbReference type="ChEBI" id="CHEBI:597326"/>
    </cofactor>
</comment>
<accession>A0A1C3X5A7</accession>
<dbReference type="GO" id="GO:0030170">
    <property type="term" value="F:pyridoxal phosphate binding"/>
    <property type="evidence" value="ECO:0007669"/>
    <property type="project" value="InterPro"/>
</dbReference>
<proteinExistence type="inferred from homology"/>
<dbReference type="Gene3D" id="3.90.1150.10">
    <property type="entry name" value="Aspartate Aminotransferase, domain 1"/>
    <property type="match status" value="1"/>
</dbReference>
<dbReference type="InterPro" id="IPR015421">
    <property type="entry name" value="PyrdxlP-dep_Trfase_major"/>
</dbReference>
<dbReference type="PIRSF" id="PIRSF000521">
    <property type="entry name" value="Transaminase_4ab_Lys_Orn"/>
    <property type="match status" value="1"/>
</dbReference>
<dbReference type="GO" id="GO:0009448">
    <property type="term" value="P:gamma-aminobutyric acid metabolic process"/>
    <property type="evidence" value="ECO:0007669"/>
    <property type="project" value="TreeGrafter"/>
</dbReference>
<dbReference type="RefSeq" id="WP_092718412.1">
    <property type="nucleotide sequence ID" value="NZ_FMAG01000010.1"/>
</dbReference>
<dbReference type="GO" id="GO:0004015">
    <property type="term" value="F:adenosylmethionine-8-amino-7-oxononanoate transaminase activity"/>
    <property type="evidence" value="ECO:0007669"/>
    <property type="project" value="TreeGrafter"/>
</dbReference>
<gene>
    <name evidence="7" type="ORF">GA0061103_0156</name>
</gene>
<dbReference type="OrthoDB" id="9801834at2"/>
<reference evidence="8" key="1">
    <citation type="submission" date="2016-08" db="EMBL/GenBank/DDBJ databases">
        <authorList>
            <person name="Varghese N."/>
            <person name="Submissions Spin"/>
        </authorList>
    </citation>
    <scope>NUCLEOTIDE SEQUENCE [LARGE SCALE GENOMIC DNA]</scope>
    <source>
        <strain evidence="8">HAMBI 2975</strain>
    </source>
</reference>
<dbReference type="InterPro" id="IPR015424">
    <property type="entry name" value="PyrdxlP-dep_Trfase"/>
</dbReference>
<evidence type="ECO:0000256" key="3">
    <source>
        <dbReference type="ARBA" id="ARBA00022576"/>
    </source>
</evidence>
<dbReference type="CDD" id="cd00610">
    <property type="entry name" value="OAT_like"/>
    <property type="match status" value="1"/>
</dbReference>
<evidence type="ECO:0000256" key="4">
    <source>
        <dbReference type="ARBA" id="ARBA00022679"/>
    </source>
</evidence>
<sequence>MDHLSGTNPLSNSLRDRDIGHLIHLGTNLAAHQQDGPFVIARGEGVHIFDEAGNRYIEAMSGLWCASLGFNVPRLRDAAARQIDTLAYSHLFFSRSHDQAIQLAEKLVELAPGNLKKVLFSNSGSEANDAAIKLVWYYQNARGLPEKKKIIGRMGGYHGTTIATASLSGIPTMHRGYDLPLSFVEHVDCPHYWKYGLPGESEEAYAQRLAEDLEARILREGAHTIAAFIAEPIIGSGGVIIPPKGYFDLILPILKRHDILFIADEIICGFGRTGEWWGCDVFGINPDILTCGKQLAAGVQPISATLMTEEIFDTVSRQSAEIGAFWHGVTHAGHPVCAAVARETISIYEEEDTIGHVRAMAPIFKQGLEAFASHPLVGEVRAIGLMGALQLVSDKASKAGFLPKTAIGPVVRKSALAHGLALREAGDAVVLSPPLIISADEIHAMLDRLRATLDQVYSEQTL</sequence>
<dbReference type="Proteomes" id="UP000199101">
    <property type="component" value="Unassembled WGS sequence"/>
</dbReference>
<dbReference type="GO" id="GO:0009102">
    <property type="term" value="P:biotin biosynthetic process"/>
    <property type="evidence" value="ECO:0007669"/>
    <property type="project" value="TreeGrafter"/>
</dbReference>